<reference evidence="2 3" key="2">
    <citation type="submission" date="2018-11" db="EMBL/GenBank/DDBJ databases">
        <authorList>
            <consortium name="Pathogen Informatics"/>
        </authorList>
    </citation>
    <scope>NUCLEOTIDE SEQUENCE [LARGE SCALE GENOMIC DNA]</scope>
</reference>
<feature type="compositionally biased region" description="Basic and acidic residues" evidence="1">
    <location>
        <begin position="87"/>
        <end position="97"/>
    </location>
</feature>
<evidence type="ECO:0000256" key="1">
    <source>
        <dbReference type="SAM" id="MobiDB-lite"/>
    </source>
</evidence>
<sequence>MEVDELKMCDQESLRVGEATKDALVDEESSNTYLSDEQKTENKIEGKKEIRPTGAGGVPTTLVRGKLLHSLTKLELCMAAADEDEDQRWRWRPRGDGDGDVESSATKTTS</sequence>
<proteinExistence type="predicted"/>
<name>A0A183J2C0_9BILA</name>
<gene>
    <name evidence="2" type="ORF">SBAD_LOCUS10018</name>
</gene>
<evidence type="ECO:0000313" key="2">
    <source>
        <dbReference type="EMBL" id="VDP28209.1"/>
    </source>
</evidence>
<keyword evidence="3" id="KW-1185">Reference proteome</keyword>
<organism evidence="4">
    <name type="scientific">Soboliphyme baturini</name>
    <dbReference type="NCBI Taxonomy" id="241478"/>
    <lineage>
        <taxon>Eukaryota</taxon>
        <taxon>Metazoa</taxon>
        <taxon>Ecdysozoa</taxon>
        <taxon>Nematoda</taxon>
        <taxon>Enoplea</taxon>
        <taxon>Dorylaimia</taxon>
        <taxon>Dioctophymatida</taxon>
        <taxon>Dioctophymatoidea</taxon>
        <taxon>Soboliphymatidae</taxon>
        <taxon>Soboliphyme</taxon>
    </lineage>
</organism>
<protein>
    <submittedName>
        <fullName evidence="2 4">Uncharacterized protein</fullName>
    </submittedName>
</protein>
<reference evidence="4" key="1">
    <citation type="submission" date="2016-06" db="UniProtKB">
        <authorList>
            <consortium name="WormBaseParasite"/>
        </authorList>
    </citation>
    <scope>IDENTIFICATION</scope>
</reference>
<dbReference type="Proteomes" id="UP000270296">
    <property type="component" value="Unassembled WGS sequence"/>
</dbReference>
<evidence type="ECO:0000313" key="3">
    <source>
        <dbReference type="Proteomes" id="UP000270296"/>
    </source>
</evidence>
<dbReference type="WBParaSite" id="SBAD_0001037301-mRNA-1">
    <property type="protein sequence ID" value="SBAD_0001037301-mRNA-1"/>
    <property type="gene ID" value="SBAD_0001037301"/>
</dbReference>
<feature type="compositionally biased region" description="Basic and acidic residues" evidence="1">
    <location>
        <begin position="36"/>
        <end position="51"/>
    </location>
</feature>
<dbReference type="AlphaFoldDB" id="A0A183J2C0"/>
<accession>A0A183J2C0</accession>
<evidence type="ECO:0000313" key="4">
    <source>
        <dbReference type="WBParaSite" id="SBAD_0001037301-mRNA-1"/>
    </source>
</evidence>
<feature type="region of interest" description="Disordered" evidence="1">
    <location>
        <begin position="82"/>
        <end position="110"/>
    </location>
</feature>
<feature type="region of interest" description="Disordered" evidence="1">
    <location>
        <begin position="28"/>
        <end position="57"/>
    </location>
</feature>
<dbReference type="EMBL" id="UZAM01013493">
    <property type="protein sequence ID" value="VDP28209.1"/>
    <property type="molecule type" value="Genomic_DNA"/>
</dbReference>